<accession>A0ABS3CU97</accession>
<dbReference type="SUPFAM" id="SSF53850">
    <property type="entry name" value="Periplasmic binding protein-like II"/>
    <property type="match status" value="1"/>
</dbReference>
<reference evidence="2 3" key="1">
    <citation type="submission" date="2021-03" db="EMBL/GenBank/DDBJ databases">
        <title>novel species isolated from a fishpond in China.</title>
        <authorList>
            <person name="Lu H."/>
            <person name="Cai Z."/>
        </authorList>
    </citation>
    <scope>NUCLEOTIDE SEQUENCE [LARGE SCALE GENOMIC DNA]</scope>
    <source>
        <strain evidence="2 3">Y57</strain>
    </source>
</reference>
<feature type="chain" id="PRO_5046543283" evidence="1">
    <location>
        <begin position="22"/>
        <end position="279"/>
    </location>
</feature>
<feature type="signal peptide" evidence="1">
    <location>
        <begin position="1"/>
        <end position="21"/>
    </location>
</feature>
<keyword evidence="1" id="KW-0732">Signal</keyword>
<evidence type="ECO:0000256" key="1">
    <source>
        <dbReference type="SAM" id="SignalP"/>
    </source>
</evidence>
<evidence type="ECO:0000313" key="2">
    <source>
        <dbReference type="EMBL" id="MBN7820697.1"/>
    </source>
</evidence>
<dbReference type="Proteomes" id="UP000663992">
    <property type="component" value="Unassembled WGS sequence"/>
</dbReference>
<comment type="caution">
    <text evidence="2">The sequence shown here is derived from an EMBL/GenBank/DDBJ whole genome shotgun (WGS) entry which is preliminary data.</text>
</comment>
<protein>
    <submittedName>
        <fullName evidence="2">Transporter substrate-binding domain-containing protein</fullName>
    </submittedName>
</protein>
<gene>
    <name evidence="2" type="ORF">J0A65_12530</name>
</gene>
<dbReference type="EMBL" id="JAFKCS010000011">
    <property type="protein sequence ID" value="MBN7820697.1"/>
    <property type="molecule type" value="Genomic_DNA"/>
</dbReference>
<proteinExistence type="predicted"/>
<organism evidence="2 3">
    <name type="scientific">Bowmanella yangjiangensis</name>
    <dbReference type="NCBI Taxonomy" id="2811230"/>
    <lineage>
        <taxon>Bacteria</taxon>
        <taxon>Pseudomonadati</taxon>
        <taxon>Pseudomonadota</taxon>
        <taxon>Gammaproteobacteria</taxon>
        <taxon>Alteromonadales</taxon>
        <taxon>Alteromonadaceae</taxon>
        <taxon>Bowmanella</taxon>
    </lineage>
</organism>
<name>A0ABS3CU97_9ALTE</name>
<evidence type="ECO:0000313" key="3">
    <source>
        <dbReference type="Proteomes" id="UP000663992"/>
    </source>
</evidence>
<keyword evidence="3" id="KW-1185">Reference proteome</keyword>
<sequence>MRQYFFSLLLFLSVYSLTLSASPPLIYPQPAQANDSDYPQVLLAKALQTAGLDYHLRPSADSIVQSRALRQLKANDGIDVVWTMTSVEREKQLLPVRIPIFKGLYGWRLLMIKASSQSKLDHIDSVSALAAIPLLQGQGWPDTYVLQANGLRVSGTPQTHDLFEMLLRDRGIAFPRSILEIWTEQENYQSDLVVEKQLALFYPTAIYFFFRPTDTVLAAGIKSGLKQMLANGEFDRLFTAYHQQAIDKARLFERKVLPLWNPLLPQLTPLEQERYWYRP</sequence>
<dbReference type="RefSeq" id="WP_206594528.1">
    <property type="nucleotide sequence ID" value="NZ_JAFKCS010000011.1"/>
</dbReference>